<accession>A0A1W0XC40</accession>
<evidence type="ECO:0000256" key="1">
    <source>
        <dbReference type="SAM" id="MobiDB-lite"/>
    </source>
</evidence>
<proteinExistence type="predicted"/>
<dbReference type="EMBL" id="MTYJ01000004">
    <property type="protein sequence ID" value="OQV25076.1"/>
    <property type="molecule type" value="Genomic_DNA"/>
</dbReference>
<name>A0A1W0XC40_HYPEX</name>
<dbReference type="Proteomes" id="UP000192578">
    <property type="component" value="Unassembled WGS sequence"/>
</dbReference>
<gene>
    <name evidence="2" type="ORF">BV898_01284</name>
</gene>
<keyword evidence="3" id="KW-1185">Reference proteome</keyword>
<comment type="caution">
    <text evidence="2">The sequence shown here is derived from an EMBL/GenBank/DDBJ whole genome shotgun (WGS) entry which is preliminary data.</text>
</comment>
<dbReference type="AlphaFoldDB" id="A0A1W0XC40"/>
<protein>
    <submittedName>
        <fullName evidence="2">Uncharacterized protein</fullName>
    </submittedName>
</protein>
<evidence type="ECO:0000313" key="3">
    <source>
        <dbReference type="Proteomes" id="UP000192578"/>
    </source>
</evidence>
<evidence type="ECO:0000313" key="2">
    <source>
        <dbReference type="EMBL" id="OQV25076.1"/>
    </source>
</evidence>
<reference evidence="3" key="1">
    <citation type="submission" date="2017-01" db="EMBL/GenBank/DDBJ databases">
        <title>Comparative genomics of anhydrobiosis in the tardigrade Hypsibius dujardini.</title>
        <authorList>
            <person name="Yoshida Y."/>
            <person name="Koutsovoulos G."/>
            <person name="Laetsch D."/>
            <person name="Stevens L."/>
            <person name="Kumar S."/>
            <person name="Horikawa D."/>
            <person name="Ishino K."/>
            <person name="Komine S."/>
            <person name="Tomita M."/>
            <person name="Blaxter M."/>
            <person name="Arakawa K."/>
        </authorList>
    </citation>
    <scope>NUCLEOTIDE SEQUENCE [LARGE SCALE GENOMIC DNA]</scope>
    <source>
        <strain evidence="3">Z151</strain>
    </source>
</reference>
<sequence length="145" mass="17070">MGLKIMIKQRVHSTAHMQWSTQPTRRPKCNLDCIEDHQRTTDNTRTESRNRFVRVHPHPCDDRGFSRSRAAAAPAPPHRKQADFHGLRPYGRFHQQRLLAYPSSLLPFIILQPQLRRLQCSFSNTLQYISGNTDRHYFAQQYDNM</sequence>
<organism evidence="2 3">
    <name type="scientific">Hypsibius exemplaris</name>
    <name type="common">Freshwater tardigrade</name>
    <dbReference type="NCBI Taxonomy" id="2072580"/>
    <lineage>
        <taxon>Eukaryota</taxon>
        <taxon>Metazoa</taxon>
        <taxon>Ecdysozoa</taxon>
        <taxon>Tardigrada</taxon>
        <taxon>Eutardigrada</taxon>
        <taxon>Parachela</taxon>
        <taxon>Hypsibioidea</taxon>
        <taxon>Hypsibiidae</taxon>
        <taxon>Hypsibius</taxon>
    </lineage>
</organism>
<feature type="region of interest" description="Disordered" evidence="1">
    <location>
        <begin position="63"/>
        <end position="82"/>
    </location>
</feature>